<evidence type="ECO:0000256" key="4">
    <source>
        <dbReference type="ARBA" id="ARBA00016218"/>
    </source>
</evidence>
<dbReference type="GO" id="GO:0046656">
    <property type="term" value="P:folic acid biosynthetic process"/>
    <property type="evidence" value="ECO:0007669"/>
    <property type="project" value="UniProtKB-KW"/>
</dbReference>
<name>A0A7W0C835_9BACT</name>
<dbReference type="EMBL" id="JACDUS010000002">
    <property type="protein sequence ID" value="MBA2880779.1"/>
    <property type="molecule type" value="Genomic_DNA"/>
</dbReference>
<reference evidence="14 15" key="1">
    <citation type="submission" date="2020-07" db="EMBL/GenBank/DDBJ databases">
        <title>Genomic Encyclopedia of Type Strains, Phase IV (KMG-IV): sequencing the most valuable type-strain genomes for metagenomic binning, comparative biology and taxonomic classification.</title>
        <authorList>
            <person name="Goeker M."/>
        </authorList>
    </citation>
    <scope>NUCLEOTIDE SEQUENCE [LARGE SCALE GENOMIC DNA]</scope>
    <source>
        <strain evidence="14 15">DSM 17721</strain>
    </source>
</reference>
<comment type="similarity">
    <text evidence="2">Belongs to the HPPK family.</text>
</comment>
<dbReference type="SUPFAM" id="SSF55083">
    <property type="entry name" value="6-hydroxymethyl-7,8-dihydropterin pyrophosphokinase, HPPK"/>
    <property type="match status" value="1"/>
</dbReference>
<evidence type="ECO:0000256" key="2">
    <source>
        <dbReference type="ARBA" id="ARBA00005810"/>
    </source>
</evidence>
<dbReference type="UniPathway" id="UPA00077">
    <property type="reaction ID" value="UER00155"/>
</dbReference>
<dbReference type="Gene3D" id="3.30.70.560">
    <property type="entry name" value="7,8-Dihydro-6-hydroxymethylpterin-pyrophosphokinase HPPK"/>
    <property type="match status" value="1"/>
</dbReference>
<dbReference type="PANTHER" id="PTHR43071">
    <property type="entry name" value="2-AMINO-4-HYDROXY-6-HYDROXYMETHYLDIHYDROPTERIDINE PYROPHOSPHOKINASE"/>
    <property type="match status" value="1"/>
</dbReference>
<dbReference type="GO" id="GO:0046654">
    <property type="term" value="P:tetrahydrofolate biosynthetic process"/>
    <property type="evidence" value="ECO:0007669"/>
    <property type="project" value="UniProtKB-UniPathway"/>
</dbReference>
<evidence type="ECO:0000256" key="5">
    <source>
        <dbReference type="ARBA" id="ARBA00022679"/>
    </source>
</evidence>
<dbReference type="InterPro" id="IPR000550">
    <property type="entry name" value="Hppk"/>
</dbReference>
<organism evidence="14 15">
    <name type="scientific">Desulfosalsimonas propionicica</name>
    <dbReference type="NCBI Taxonomy" id="332175"/>
    <lineage>
        <taxon>Bacteria</taxon>
        <taxon>Pseudomonadati</taxon>
        <taxon>Thermodesulfobacteriota</taxon>
        <taxon>Desulfobacteria</taxon>
        <taxon>Desulfobacterales</taxon>
        <taxon>Desulfosalsimonadaceae</taxon>
        <taxon>Desulfosalsimonas</taxon>
    </lineage>
</organism>
<protein>
    <recommendedName>
        <fullName evidence="4">2-amino-4-hydroxy-6-hydroxymethyldihydropteridine pyrophosphokinase</fullName>
        <ecNumber evidence="3">2.7.6.3</ecNumber>
    </recommendedName>
    <alternativeName>
        <fullName evidence="11">6-hydroxymethyl-7,8-dihydropterin pyrophosphokinase</fullName>
    </alternativeName>
    <alternativeName>
        <fullName evidence="12">7,8-dihydro-6-hydroxymethylpterin-pyrophosphokinase</fullName>
    </alternativeName>
</protein>
<evidence type="ECO:0000313" key="15">
    <source>
        <dbReference type="Proteomes" id="UP000525298"/>
    </source>
</evidence>
<evidence type="ECO:0000256" key="1">
    <source>
        <dbReference type="ARBA" id="ARBA00005051"/>
    </source>
</evidence>
<gene>
    <name evidence="14" type="ORF">HNR65_001097</name>
</gene>
<dbReference type="InterPro" id="IPR035907">
    <property type="entry name" value="Hppk_sf"/>
</dbReference>
<evidence type="ECO:0000259" key="13">
    <source>
        <dbReference type="PROSITE" id="PS00794"/>
    </source>
</evidence>
<evidence type="ECO:0000256" key="7">
    <source>
        <dbReference type="ARBA" id="ARBA00022777"/>
    </source>
</evidence>
<dbReference type="AlphaFoldDB" id="A0A7W0C835"/>
<dbReference type="RefSeq" id="WP_181550435.1">
    <property type="nucleotide sequence ID" value="NZ_JACDUS010000002.1"/>
</dbReference>
<dbReference type="NCBIfam" id="TIGR01498">
    <property type="entry name" value="folK"/>
    <property type="match status" value="1"/>
</dbReference>
<keyword evidence="9" id="KW-0289">Folate biosynthesis</keyword>
<dbReference type="PROSITE" id="PS00794">
    <property type="entry name" value="HPPK"/>
    <property type="match status" value="1"/>
</dbReference>
<comment type="pathway">
    <text evidence="1">Cofactor biosynthesis; tetrahydrofolate biosynthesis; 2-amino-4-hydroxy-6-hydroxymethyl-7,8-dihydropteridine diphosphate from 7,8-dihydroneopterin triphosphate: step 4/4.</text>
</comment>
<evidence type="ECO:0000256" key="9">
    <source>
        <dbReference type="ARBA" id="ARBA00022909"/>
    </source>
</evidence>
<evidence type="ECO:0000256" key="11">
    <source>
        <dbReference type="ARBA" id="ARBA00029766"/>
    </source>
</evidence>
<feature type="domain" description="7,8-dihydro-6-hydroxymethylpterin-pyrophosphokinase" evidence="13">
    <location>
        <begin position="97"/>
        <end position="108"/>
    </location>
</feature>
<keyword evidence="8" id="KW-0067">ATP-binding</keyword>
<dbReference type="Proteomes" id="UP000525298">
    <property type="component" value="Unassembled WGS sequence"/>
</dbReference>
<comment type="function">
    <text evidence="10">Catalyzes the transfer of pyrophosphate from adenosine triphosphate (ATP) to 6-hydroxymethyl-7,8-dihydropterin, an enzymatic step in folate biosynthesis pathway.</text>
</comment>
<dbReference type="PANTHER" id="PTHR43071:SF1">
    <property type="entry name" value="2-AMINO-4-HYDROXY-6-HYDROXYMETHYLDIHYDROPTERIDINE PYROPHOSPHOKINASE"/>
    <property type="match status" value="1"/>
</dbReference>
<evidence type="ECO:0000313" key="14">
    <source>
        <dbReference type="EMBL" id="MBA2880779.1"/>
    </source>
</evidence>
<dbReference type="GO" id="GO:0005524">
    <property type="term" value="F:ATP binding"/>
    <property type="evidence" value="ECO:0007669"/>
    <property type="project" value="UniProtKB-KW"/>
</dbReference>
<dbReference type="GO" id="GO:0016301">
    <property type="term" value="F:kinase activity"/>
    <property type="evidence" value="ECO:0007669"/>
    <property type="project" value="UniProtKB-KW"/>
</dbReference>
<keyword evidence="5" id="KW-0808">Transferase</keyword>
<evidence type="ECO:0000256" key="12">
    <source>
        <dbReference type="ARBA" id="ARBA00033413"/>
    </source>
</evidence>
<proteinExistence type="inferred from homology"/>
<accession>A0A7W0C835</accession>
<dbReference type="GO" id="GO:0003848">
    <property type="term" value="F:2-amino-4-hydroxy-6-hydroxymethyldihydropteridine diphosphokinase activity"/>
    <property type="evidence" value="ECO:0007669"/>
    <property type="project" value="UniProtKB-EC"/>
</dbReference>
<comment type="caution">
    <text evidence="14">The sequence shown here is derived from an EMBL/GenBank/DDBJ whole genome shotgun (WGS) entry which is preliminary data.</text>
</comment>
<sequence length="176" mass="19746">MSQAPDEKKYIAYIAVGANLGDRVAACRQGAKMLVENRDMRIFVHSPYYETAPMGYDDQPWFVNAVFGVETGLEPAQLLARLKETENRAGRDRSTIRFGPRVLDLDLIFFENEIIHGPDLVVPHPRMHQRAFVLRPLADIAPELIHPELGRSVRELLADPGIAAQGCERLTLNPTT</sequence>
<dbReference type="CDD" id="cd00483">
    <property type="entry name" value="HPPK"/>
    <property type="match status" value="1"/>
</dbReference>
<evidence type="ECO:0000256" key="3">
    <source>
        <dbReference type="ARBA" id="ARBA00013253"/>
    </source>
</evidence>
<evidence type="ECO:0000256" key="10">
    <source>
        <dbReference type="ARBA" id="ARBA00029409"/>
    </source>
</evidence>
<keyword evidence="7 14" id="KW-0418">Kinase</keyword>
<keyword evidence="15" id="KW-1185">Reference proteome</keyword>
<dbReference type="EC" id="2.7.6.3" evidence="3"/>
<keyword evidence="6" id="KW-0547">Nucleotide-binding</keyword>
<dbReference type="Pfam" id="PF01288">
    <property type="entry name" value="HPPK"/>
    <property type="match status" value="1"/>
</dbReference>
<evidence type="ECO:0000256" key="8">
    <source>
        <dbReference type="ARBA" id="ARBA00022840"/>
    </source>
</evidence>
<evidence type="ECO:0000256" key="6">
    <source>
        <dbReference type="ARBA" id="ARBA00022741"/>
    </source>
</evidence>